<reference evidence="1" key="1">
    <citation type="journal article" date="2023" name="Plant J.">
        <title>Genome sequences and population genomics provide insights into the demographic history, inbreeding, and mutation load of two 'living fossil' tree species of Dipteronia.</title>
        <authorList>
            <person name="Feng Y."/>
            <person name="Comes H.P."/>
            <person name="Chen J."/>
            <person name="Zhu S."/>
            <person name="Lu R."/>
            <person name="Zhang X."/>
            <person name="Li P."/>
            <person name="Qiu J."/>
            <person name="Olsen K.M."/>
            <person name="Qiu Y."/>
        </authorList>
    </citation>
    <scope>NUCLEOTIDE SEQUENCE</scope>
    <source>
        <strain evidence="1">NBL</strain>
    </source>
</reference>
<proteinExistence type="predicted"/>
<keyword evidence="2" id="KW-1185">Reference proteome</keyword>
<dbReference type="AlphaFoldDB" id="A0AAE0ABT3"/>
<dbReference type="PANTHER" id="PTHR33116:SF86">
    <property type="entry name" value="REVERSE TRANSCRIPTASE DOMAIN-CONTAINING PROTEIN"/>
    <property type="match status" value="1"/>
</dbReference>
<dbReference type="Proteomes" id="UP001281410">
    <property type="component" value="Unassembled WGS sequence"/>
</dbReference>
<evidence type="ECO:0000313" key="1">
    <source>
        <dbReference type="EMBL" id="KAK3210999.1"/>
    </source>
</evidence>
<dbReference type="EMBL" id="JANJYJ010000005">
    <property type="protein sequence ID" value="KAK3210999.1"/>
    <property type="molecule type" value="Genomic_DNA"/>
</dbReference>
<name>A0AAE0ABT3_9ROSI</name>
<evidence type="ECO:0008006" key="3">
    <source>
        <dbReference type="Google" id="ProtNLM"/>
    </source>
</evidence>
<gene>
    <name evidence="1" type="ORF">Dsin_015705</name>
</gene>
<comment type="caution">
    <text evidence="1">The sequence shown here is derived from an EMBL/GenBank/DDBJ whole genome shotgun (WGS) entry which is preliminary data.</text>
</comment>
<organism evidence="1 2">
    <name type="scientific">Dipteronia sinensis</name>
    <dbReference type="NCBI Taxonomy" id="43782"/>
    <lineage>
        <taxon>Eukaryota</taxon>
        <taxon>Viridiplantae</taxon>
        <taxon>Streptophyta</taxon>
        <taxon>Embryophyta</taxon>
        <taxon>Tracheophyta</taxon>
        <taxon>Spermatophyta</taxon>
        <taxon>Magnoliopsida</taxon>
        <taxon>eudicotyledons</taxon>
        <taxon>Gunneridae</taxon>
        <taxon>Pentapetalae</taxon>
        <taxon>rosids</taxon>
        <taxon>malvids</taxon>
        <taxon>Sapindales</taxon>
        <taxon>Sapindaceae</taxon>
        <taxon>Hippocastanoideae</taxon>
        <taxon>Acereae</taxon>
        <taxon>Dipteronia</taxon>
    </lineage>
</organism>
<dbReference type="PANTHER" id="PTHR33116">
    <property type="entry name" value="REVERSE TRANSCRIPTASE ZINC-BINDING DOMAIN-CONTAINING PROTEIN-RELATED-RELATED"/>
    <property type="match status" value="1"/>
</dbReference>
<protein>
    <recommendedName>
        <fullName evidence="3">Reverse transcriptase</fullName>
    </recommendedName>
</protein>
<accession>A0AAE0ABT3</accession>
<evidence type="ECO:0000313" key="2">
    <source>
        <dbReference type="Proteomes" id="UP001281410"/>
    </source>
</evidence>
<sequence>MLNGEVCGNLTPTRGLRQEDPMSHYLFIICAEGLSCLINSAQVDGNIKGFNCSKNDPAISHLFFADDNLVFTKANSVNCLAIRDVLDRLKGWGEKSFSIGEKYILIKAVIQSLHAYAMSIFKLPKGLIKEIQRLYARFWWGSTADKRKIHWCSWTRLCTNKAEGGEGRRDGGRGEGGEGLGFRNLENFNKALLAKQGLRILKQPDSLATMTLKG</sequence>